<gene>
    <name evidence="2" type="ORF">Cfor_02633</name>
</gene>
<evidence type="ECO:0000313" key="2">
    <source>
        <dbReference type="EMBL" id="GFG29432.1"/>
    </source>
</evidence>
<evidence type="ECO:0000313" key="3">
    <source>
        <dbReference type="Proteomes" id="UP000502823"/>
    </source>
</evidence>
<comment type="similarity">
    <text evidence="1">Belongs to the C19orf12 family.</text>
</comment>
<protein>
    <submittedName>
        <fullName evidence="2">Uncharacterized protein</fullName>
    </submittedName>
</protein>
<dbReference type="Pfam" id="PF20721">
    <property type="entry name" value="C19orf12"/>
    <property type="match status" value="1"/>
</dbReference>
<dbReference type="PANTHER" id="PTHR31493">
    <property type="entry name" value="NAZO FAMILY MEMBER"/>
    <property type="match status" value="1"/>
</dbReference>
<dbReference type="OrthoDB" id="5976774at2759"/>
<reference evidence="3" key="1">
    <citation type="submission" date="2020-01" db="EMBL/GenBank/DDBJ databases">
        <title>Draft genome sequence of the Termite Coptotermes fromosanus.</title>
        <authorList>
            <person name="Itakura S."/>
            <person name="Yosikawa Y."/>
            <person name="Umezawa K."/>
        </authorList>
    </citation>
    <scope>NUCLEOTIDE SEQUENCE [LARGE SCALE GENOMIC DNA]</scope>
</reference>
<name>A0A6L2PDZ1_COPFO</name>
<comment type="caution">
    <text evidence="2">The sequence shown here is derived from an EMBL/GenBank/DDBJ whole genome shotgun (WGS) entry which is preliminary data.</text>
</comment>
<dbReference type="Proteomes" id="UP000502823">
    <property type="component" value="Unassembled WGS sequence"/>
</dbReference>
<dbReference type="EMBL" id="BLKM01000138">
    <property type="protein sequence ID" value="GFG29432.1"/>
    <property type="molecule type" value="Genomic_DNA"/>
</dbReference>
<evidence type="ECO:0000256" key="1">
    <source>
        <dbReference type="ARBA" id="ARBA00029457"/>
    </source>
</evidence>
<accession>A0A6L2PDZ1</accession>
<proteinExistence type="inferred from homology"/>
<keyword evidence="3" id="KW-1185">Reference proteome</keyword>
<dbReference type="AlphaFoldDB" id="A0A6L2PDZ1"/>
<dbReference type="FunCoup" id="A0A6L2PDZ1">
    <property type="interactions" value="75"/>
</dbReference>
<dbReference type="PANTHER" id="PTHR31493:SF1">
    <property type="entry name" value="PROTEIN C19ORF12"/>
    <property type="match status" value="1"/>
</dbReference>
<sequence>MPINSSELLSVVAQLTEDRHVRATVRESLKGGCIAATTTVVGGLLLGPAGLAVGGIVGGCTAALISKGKFKPVSEVIMNDMTNAQRERLAASVAAVVADLRVEDVVLLLPLLLNNPGAKEAVLRSVFAFLQNEMQLQIVD</sequence>
<organism evidence="2 3">
    <name type="scientific">Coptotermes formosanus</name>
    <name type="common">Formosan subterranean termite</name>
    <dbReference type="NCBI Taxonomy" id="36987"/>
    <lineage>
        <taxon>Eukaryota</taxon>
        <taxon>Metazoa</taxon>
        <taxon>Ecdysozoa</taxon>
        <taxon>Arthropoda</taxon>
        <taxon>Hexapoda</taxon>
        <taxon>Insecta</taxon>
        <taxon>Pterygota</taxon>
        <taxon>Neoptera</taxon>
        <taxon>Polyneoptera</taxon>
        <taxon>Dictyoptera</taxon>
        <taxon>Blattodea</taxon>
        <taxon>Blattoidea</taxon>
        <taxon>Termitoidae</taxon>
        <taxon>Rhinotermitidae</taxon>
        <taxon>Coptotermes</taxon>
    </lineage>
</organism>
<dbReference type="InterPro" id="IPR033369">
    <property type="entry name" value="C19orf12"/>
</dbReference>
<dbReference type="InParanoid" id="A0A6L2PDZ1"/>